<reference evidence="2 3" key="2">
    <citation type="journal article" date="2017" name="Front. Plant Sci.">
        <title>Gene Classification and Mining of Molecular Markers Useful in Red Clover (Trifolium pratense) Breeding.</title>
        <authorList>
            <person name="Istvanek J."/>
            <person name="Dluhosova J."/>
            <person name="Dluhos P."/>
            <person name="Patkova L."/>
            <person name="Nedelnik J."/>
            <person name="Repkova J."/>
        </authorList>
    </citation>
    <scope>NUCLEOTIDE SEQUENCE [LARGE SCALE GENOMIC DNA]</scope>
    <source>
        <strain evidence="3">cv. Tatra</strain>
        <tissue evidence="2">Young leaves</tissue>
    </source>
</reference>
<protein>
    <submittedName>
        <fullName evidence="2">Uncharacterized protein</fullName>
    </submittedName>
</protein>
<evidence type="ECO:0000313" key="3">
    <source>
        <dbReference type="Proteomes" id="UP000236291"/>
    </source>
</evidence>
<evidence type="ECO:0000256" key="1">
    <source>
        <dbReference type="SAM" id="MobiDB-lite"/>
    </source>
</evidence>
<feature type="region of interest" description="Disordered" evidence="1">
    <location>
        <begin position="46"/>
        <end position="71"/>
    </location>
</feature>
<dbReference type="EMBL" id="ASHM01076302">
    <property type="protein sequence ID" value="PNX57299.1"/>
    <property type="molecule type" value="Genomic_DNA"/>
</dbReference>
<organism evidence="2 3">
    <name type="scientific">Trifolium pratense</name>
    <name type="common">Red clover</name>
    <dbReference type="NCBI Taxonomy" id="57577"/>
    <lineage>
        <taxon>Eukaryota</taxon>
        <taxon>Viridiplantae</taxon>
        <taxon>Streptophyta</taxon>
        <taxon>Embryophyta</taxon>
        <taxon>Tracheophyta</taxon>
        <taxon>Spermatophyta</taxon>
        <taxon>Magnoliopsida</taxon>
        <taxon>eudicotyledons</taxon>
        <taxon>Gunneridae</taxon>
        <taxon>Pentapetalae</taxon>
        <taxon>rosids</taxon>
        <taxon>fabids</taxon>
        <taxon>Fabales</taxon>
        <taxon>Fabaceae</taxon>
        <taxon>Papilionoideae</taxon>
        <taxon>50 kb inversion clade</taxon>
        <taxon>NPAAA clade</taxon>
        <taxon>Hologalegina</taxon>
        <taxon>IRL clade</taxon>
        <taxon>Trifolieae</taxon>
        <taxon>Trifolium</taxon>
    </lineage>
</organism>
<dbReference type="Proteomes" id="UP000236291">
    <property type="component" value="Unassembled WGS sequence"/>
</dbReference>
<gene>
    <name evidence="2" type="ORF">L195_g050329</name>
</gene>
<name>A0A2K3JTC9_TRIPR</name>
<comment type="caution">
    <text evidence="2">The sequence shown here is derived from an EMBL/GenBank/DDBJ whole genome shotgun (WGS) entry which is preliminary data.</text>
</comment>
<sequence>MLNRSTFRTAAMSRHEITGRILKHAGDLNAAAAFEDEVRCLQQKQREAELPPGMDGSHWLVEEKSNQADNK</sequence>
<reference evidence="2 3" key="1">
    <citation type="journal article" date="2014" name="Am. J. Bot.">
        <title>Genome assembly and annotation for red clover (Trifolium pratense; Fabaceae).</title>
        <authorList>
            <person name="Istvanek J."/>
            <person name="Jaros M."/>
            <person name="Krenek A."/>
            <person name="Repkova J."/>
        </authorList>
    </citation>
    <scope>NUCLEOTIDE SEQUENCE [LARGE SCALE GENOMIC DNA]</scope>
    <source>
        <strain evidence="3">cv. Tatra</strain>
        <tissue evidence="2">Young leaves</tissue>
    </source>
</reference>
<proteinExistence type="predicted"/>
<accession>A0A2K3JTC9</accession>
<dbReference type="AlphaFoldDB" id="A0A2K3JTC9"/>
<feature type="compositionally biased region" description="Basic and acidic residues" evidence="1">
    <location>
        <begin position="60"/>
        <end position="71"/>
    </location>
</feature>
<evidence type="ECO:0000313" key="2">
    <source>
        <dbReference type="EMBL" id="PNX57299.1"/>
    </source>
</evidence>